<dbReference type="PIRSF" id="PIRSF018266">
    <property type="entry name" value="FecR"/>
    <property type="match status" value="1"/>
</dbReference>
<dbReference type="Gene3D" id="3.55.50.30">
    <property type="match status" value="1"/>
</dbReference>
<dbReference type="InterPro" id="IPR032508">
    <property type="entry name" value="FecR_C"/>
</dbReference>
<dbReference type="Pfam" id="PF04773">
    <property type="entry name" value="FecR"/>
    <property type="match status" value="1"/>
</dbReference>
<keyword evidence="1" id="KW-0472">Membrane</keyword>
<sequence>MTFRNFTTQEYLEHPMFRKWVLEQDETAAAFWNEWLLNNPDRKDDVVKAKEILLLICTPTHTATAKDEEETWAKVLQSMDRPATRIVEMPKSRRRWMPYAAVFIGLIIAVFAAYIFYPKADVHHQTAMGELRTVELPDHSVVKLNVNSKIHYKDNWDQANPREVWIEGEAFFSVTHKSNNQTFVVHTKDVDIQVVGTEFNVNTRRIKTQVVLANGVVRLTLNKKSNQPAITMKAGDMVVYSAATTELVNKKVDPEVYSTWQQKVLSFNETPIAEVIRSLQDNMGITIQLEDSSFSGQTFTGSIPMDNIDVFFKTLSRSFEVHIDKTGTNTYKISNN</sequence>
<feature type="domain" description="FecR protein" evidence="2">
    <location>
        <begin position="125"/>
        <end position="218"/>
    </location>
</feature>
<dbReference type="Proteomes" id="UP000185003">
    <property type="component" value="Unassembled WGS sequence"/>
</dbReference>
<dbReference type="InterPro" id="IPR006860">
    <property type="entry name" value="FecR"/>
</dbReference>
<proteinExistence type="predicted"/>
<gene>
    <name evidence="4" type="ORF">SAMN04488055_0566</name>
</gene>
<feature type="domain" description="Protein FecR C-terminal" evidence="3">
    <location>
        <begin position="265"/>
        <end position="329"/>
    </location>
</feature>
<dbReference type="EMBL" id="FSRA01000001">
    <property type="protein sequence ID" value="SIN68030.1"/>
    <property type="molecule type" value="Genomic_DNA"/>
</dbReference>
<protein>
    <submittedName>
        <fullName evidence="4">Ferric-dicitrate binding protein FerR, regulates iron transport through sigma-19</fullName>
    </submittedName>
</protein>
<dbReference type="InterPro" id="IPR012373">
    <property type="entry name" value="Ferrdict_sens_TM"/>
</dbReference>
<keyword evidence="1" id="KW-0812">Transmembrane</keyword>
<dbReference type="PANTHER" id="PTHR30273:SF2">
    <property type="entry name" value="PROTEIN FECR"/>
    <property type="match status" value="1"/>
</dbReference>
<dbReference type="Pfam" id="PF16344">
    <property type="entry name" value="FecR_C"/>
    <property type="match status" value="1"/>
</dbReference>
<dbReference type="PANTHER" id="PTHR30273">
    <property type="entry name" value="PERIPLASMIC SIGNAL SENSOR AND SIGMA FACTOR ACTIVATOR FECR-RELATED"/>
    <property type="match status" value="1"/>
</dbReference>
<keyword evidence="1" id="KW-1133">Transmembrane helix</keyword>
<reference evidence="4 5" key="1">
    <citation type="submission" date="2016-11" db="EMBL/GenBank/DDBJ databases">
        <authorList>
            <person name="Jaros S."/>
            <person name="Januszkiewicz K."/>
            <person name="Wedrychowicz H."/>
        </authorList>
    </citation>
    <scope>NUCLEOTIDE SEQUENCE [LARGE SCALE GENOMIC DNA]</scope>
    <source>
        <strain evidence="4 5">DSM 24787</strain>
    </source>
</reference>
<evidence type="ECO:0000256" key="1">
    <source>
        <dbReference type="SAM" id="Phobius"/>
    </source>
</evidence>
<feature type="transmembrane region" description="Helical" evidence="1">
    <location>
        <begin position="96"/>
        <end position="117"/>
    </location>
</feature>
<evidence type="ECO:0000313" key="4">
    <source>
        <dbReference type="EMBL" id="SIN68030.1"/>
    </source>
</evidence>
<keyword evidence="5" id="KW-1185">Reference proteome</keyword>
<dbReference type="AlphaFoldDB" id="A0A1N6DB79"/>
<organism evidence="4 5">
    <name type="scientific">Chitinophaga niabensis</name>
    <dbReference type="NCBI Taxonomy" id="536979"/>
    <lineage>
        <taxon>Bacteria</taxon>
        <taxon>Pseudomonadati</taxon>
        <taxon>Bacteroidota</taxon>
        <taxon>Chitinophagia</taxon>
        <taxon>Chitinophagales</taxon>
        <taxon>Chitinophagaceae</taxon>
        <taxon>Chitinophaga</taxon>
    </lineage>
</organism>
<dbReference type="Gene3D" id="2.60.120.1440">
    <property type="match status" value="1"/>
</dbReference>
<accession>A0A1N6DB79</accession>
<name>A0A1N6DB79_9BACT</name>
<evidence type="ECO:0000259" key="2">
    <source>
        <dbReference type="Pfam" id="PF04773"/>
    </source>
</evidence>
<dbReference type="STRING" id="536979.SAMN04488055_0566"/>
<dbReference type="GO" id="GO:0016989">
    <property type="term" value="F:sigma factor antagonist activity"/>
    <property type="evidence" value="ECO:0007669"/>
    <property type="project" value="TreeGrafter"/>
</dbReference>
<evidence type="ECO:0000313" key="5">
    <source>
        <dbReference type="Proteomes" id="UP000185003"/>
    </source>
</evidence>
<evidence type="ECO:0000259" key="3">
    <source>
        <dbReference type="Pfam" id="PF16344"/>
    </source>
</evidence>